<dbReference type="InterPro" id="IPR026444">
    <property type="entry name" value="Secre_tail"/>
</dbReference>
<dbReference type="AlphaFoldDB" id="A0A444HCY8"/>
<keyword evidence="5" id="KW-1185">Reference proteome</keyword>
<feature type="signal peptide" evidence="2">
    <location>
        <begin position="1"/>
        <end position="21"/>
    </location>
</feature>
<name>A0A444HCY8_9FLAO</name>
<keyword evidence="1 2" id="KW-0732">Signal</keyword>
<dbReference type="NCBIfam" id="TIGR04183">
    <property type="entry name" value="Por_Secre_tail"/>
    <property type="match status" value="1"/>
</dbReference>
<gene>
    <name evidence="4" type="ORF">EPI11_06360</name>
</gene>
<evidence type="ECO:0000313" key="4">
    <source>
        <dbReference type="EMBL" id="RWX01569.1"/>
    </source>
</evidence>
<evidence type="ECO:0000259" key="3">
    <source>
        <dbReference type="Pfam" id="PF18962"/>
    </source>
</evidence>
<accession>A0A444HCY8</accession>
<dbReference type="Proteomes" id="UP000287527">
    <property type="component" value="Unassembled WGS sequence"/>
</dbReference>
<feature type="chain" id="PRO_5019486214" evidence="2">
    <location>
        <begin position="22"/>
        <end position="267"/>
    </location>
</feature>
<evidence type="ECO:0000313" key="5">
    <source>
        <dbReference type="Proteomes" id="UP000287527"/>
    </source>
</evidence>
<protein>
    <submittedName>
        <fullName evidence="4">T9SS type A sorting domain-containing protein</fullName>
    </submittedName>
</protein>
<dbReference type="EMBL" id="SBII01000003">
    <property type="protein sequence ID" value="RWX01569.1"/>
    <property type="molecule type" value="Genomic_DNA"/>
</dbReference>
<organism evidence="4 5">
    <name type="scientific">Flavobacterium cerinum</name>
    <dbReference type="NCBI Taxonomy" id="2502784"/>
    <lineage>
        <taxon>Bacteria</taxon>
        <taxon>Pseudomonadati</taxon>
        <taxon>Bacteroidota</taxon>
        <taxon>Flavobacteriia</taxon>
        <taxon>Flavobacteriales</taxon>
        <taxon>Flavobacteriaceae</taxon>
        <taxon>Flavobacterium</taxon>
    </lineage>
</organism>
<reference evidence="4 5" key="1">
    <citation type="submission" date="2019-01" db="EMBL/GenBank/DDBJ databases">
        <title>Flavobacterium sp. nov.,isolated from freshwater.</title>
        <authorList>
            <person name="Zhang R."/>
            <person name="Du Z.-J."/>
        </authorList>
    </citation>
    <scope>NUCLEOTIDE SEQUENCE [LARGE SCALE GENOMIC DNA]</scope>
    <source>
        <strain evidence="4 5">1E403</strain>
    </source>
</reference>
<dbReference type="RefSeq" id="WP_128389106.1">
    <property type="nucleotide sequence ID" value="NZ_SBII01000003.1"/>
</dbReference>
<feature type="domain" description="Secretion system C-terminal sorting" evidence="3">
    <location>
        <begin position="194"/>
        <end position="265"/>
    </location>
</feature>
<sequence>MKKYILFYAALLVGMVSYSQCDPVATLDEDFSGFNVPFGAFPQQCWTVIGSFFHTEQRGDPPNQYAQFYNAMIQNGGSYLVTPELISIDAQHQFSFDIYKVPSVNGTFNPNVMVFRVGTFNTLDNTRVFTPVSSTTNVTNNSVTHTMIIDADVNQKYIAILVSANATHMFAGIDNIKYDAVSGTEDFAKTSFTIYPNPATDRNITIDSNLDTKADVNIYTLTGMKVYTGELNNTRAQNLNLSSLSAGIYMIKVSAGNFSESKKLILR</sequence>
<comment type="caution">
    <text evidence="4">The sequence shown here is derived from an EMBL/GenBank/DDBJ whole genome shotgun (WGS) entry which is preliminary data.</text>
</comment>
<dbReference type="Pfam" id="PF18962">
    <property type="entry name" value="Por_Secre_tail"/>
    <property type="match status" value="1"/>
</dbReference>
<dbReference type="OrthoDB" id="9798386at2"/>
<evidence type="ECO:0000256" key="2">
    <source>
        <dbReference type="SAM" id="SignalP"/>
    </source>
</evidence>
<proteinExistence type="predicted"/>
<evidence type="ECO:0000256" key="1">
    <source>
        <dbReference type="ARBA" id="ARBA00022729"/>
    </source>
</evidence>